<dbReference type="RefSeq" id="WP_345767219.1">
    <property type="nucleotide sequence ID" value="NZ_CP154834.1"/>
</dbReference>
<gene>
    <name evidence="1" type="ORF">AAFP95_06630</name>
</gene>
<evidence type="ECO:0000313" key="2">
    <source>
        <dbReference type="Proteomes" id="UP001463665"/>
    </source>
</evidence>
<sequence length="78" mass="8836">MKNTQINSSDKNKKIEKGSKSLIIYYNNKISKTDLVSRANAYGADVFYQYENINAIAVSIPDNKTISDAENFFHQSKV</sequence>
<dbReference type="AlphaFoldDB" id="A0AAU6WRF7"/>
<dbReference type="EMBL" id="CP154834">
    <property type="protein sequence ID" value="XAO75572.1"/>
    <property type="molecule type" value="Genomic_DNA"/>
</dbReference>
<accession>A0AAU6WRF7</accession>
<protein>
    <recommendedName>
        <fullName evidence="3">Inhibitor I9 domain-containing protein</fullName>
    </recommendedName>
</protein>
<keyword evidence="2" id="KW-1185">Reference proteome</keyword>
<dbReference type="Proteomes" id="UP001463665">
    <property type="component" value="Chromosome"/>
</dbReference>
<evidence type="ECO:0000313" key="1">
    <source>
        <dbReference type="EMBL" id="XAO75572.1"/>
    </source>
</evidence>
<evidence type="ECO:0008006" key="3">
    <source>
        <dbReference type="Google" id="ProtNLM"/>
    </source>
</evidence>
<name>A0AAU6WRF7_9FLAO</name>
<reference evidence="1 2" key="1">
    <citation type="submission" date="2024-04" db="EMBL/GenBank/DDBJ databases">
        <title>Genome sequencing and assembly of rice foliar adapted Chryseobacterium endophyticum OsEnb-ALM-A6.</title>
        <authorList>
            <person name="Kumar S."/>
            <person name="Javed M."/>
            <person name="Chouhan V."/>
            <person name="Charishma K."/>
            <person name="Patel A."/>
            <person name="Kumar M."/>
            <person name="Sahu K.P."/>
            <person name="Kumar A."/>
        </authorList>
    </citation>
    <scope>NUCLEOTIDE SEQUENCE [LARGE SCALE GENOMIC DNA]</scope>
    <source>
        <strain evidence="1 2">OsEnb-ALM-A6</strain>
    </source>
</reference>
<proteinExistence type="predicted"/>
<organism evidence="1 2">
    <name type="scientific">Chryseobacterium endophyticum</name>
    <dbReference type="NCBI Taxonomy" id="1854762"/>
    <lineage>
        <taxon>Bacteria</taxon>
        <taxon>Pseudomonadati</taxon>
        <taxon>Bacteroidota</taxon>
        <taxon>Flavobacteriia</taxon>
        <taxon>Flavobacteriales</taxon>
        <taxon>Weeksellaceae</taxon>
        <taxon>Chryseobacterium group</taxon>
        <taxon>Chryseobacterium</taxon>
    </lineage>
</organism>